<dbReference type="InterPro" id="IPR028364">
    <property type="entry name" value="Ribosomal_uL1/biogenesis"/>
</dbReference>
<feature type="compositionally biased region" description="Basic and acidic residues" evidence="11">
    <location>
        <begin position="281"/>
        <end position="299"/>
    </location>
</feature>
<dbReference type="RefSeq" id="XP_005831258.1">
    <property type="nucleotide sequence ID" value="XM_005831201.1"/>
</dbReference>
<comment type="function">
    <text evidence="8">Regulates cellular senescence through inhibition of PTEN translation. Acts as a pro-apoptotic regulator in response to DNA damage.</text>
</comment>
<name>L1J6X6_GUITC</name>
<evidence type="ECO:0000256" key="1">
    <source>
        <dbReference type="ARBA" id="ARBA00004604"/>
    </source>
</evidence>
<dbReference type="OMA" id="GHTGMQA"/>
<dbReference type="InterPro" id="IPR050257">
    <property type="entry name" value="eL8/uL1-like"/>
</dbReference>
<dbReference type="PaxDb" id="55529-EKX44278"/>
<dbReference type="CDD" id="cd00403">
    <property type="entry name" value="Ribosomal_L1"/>
    <property type="match status" value="1"/>
</dbReference>
<dbReference type="Pfam" id="PF00687">
    <property type="entry name" value="Ribosomal_L1"/>
    <property type="match status" value="1"/>
</dbReference>
<evidence type="ECO:0000256" key="11">
    <source>
        <dbReference type="SAM" id="MobiDB-lite"/>
    </source>
</evidence>
<proteinExistence type="inferred from homology"/>
<dbReference type="InterPro" id="IPR016095">
    <property type="entry name" value="Ribosomal_uL1_3-a/b-sand"/>
</dbReference>
<evidence type="ECO:0000256" key="9">
    <source>
        <dbReference type="ARBA" id="ARBA00061550"/>
    </source>
</evidence>
<keyword evidence="7" id="KW-0539">Nucleus</keyword>
<evidence type="ECO:0000256" key="6">
    <source>
        <dbReference type="ARBA" id="ARBA00023054"/>
    </source>
</evidence>
<comment type="similarity">
    <text evidence="9">Belongs to the universal ribosomal protein uL1 family. Highly divergent.</text>
</comment>
<dbReference type="FunFam" id="3.40.50.790:FF:000004">
    <property type="entry name" value="Ribosomal L1 domain-containing 1-like 1"/>
    <property type="match status" value="1"/>
</dbReference>
<keyword evidence="3" id="KW-0597">Phosphoprotein</keyword>
<dbReference type="STRING" id="905079.L1J6X6"/>
<evidence type="ECO:0000256" key="2">
    <source>
        <dbReference type="ARBA" id="ARBA00022499"/>
    </source>
</evidence>
<reference evidence="13" key="3">
    <citation type="submission" date="2016-03" db="UniProtKB">
        <authorList>
            <consortium name="EnsemblProtists"/>
        </authorList>
    </citation>
    <scope>IDENTIFICATION</scope>
</reference>
<feature type="compositionally biased region" description="Basic and acidic residues" evidence="11">
    <location>
        <begin position="262"/>
        <end position="272"/>
    </location>
</feature>
<dbReference type="Gene3D" id="3.40.50.790">
    <property type="match status" value="1"/>
</dbReference>
<keyword evidence="2" id="KW-1017">Isopeptide bond</keyword>
<reference evidence="12 14" key="1">
    <citation type="journal article" date="2012" name="Nature">
        <title>Algal genomes reveal evolutionary mosaicism and the fate of nucleomorphs.</title>
        <authorList>
            <consortium name="DOE Joint Genome Institute"/>
            <person name="Curtis B.A."/>
            <person name="Tanifuji G."/>
            <person name="Burki F."/>
            <person name="Gruber A."/>
            <person name="Irimia M."/>
            <person name="Maruyama S."/>
            <person name="Arias M.C."/>
            <person name="Ball S.G."/>
            <person name="Gile G.H."/>
            <person name="Hirakawa Y."/>
            <person name="Hopkins J.F."/>
            <person name="Kuo A."/>
            <person name="Rensing S.A."/>
            <person name="Schmutz J."/>
            <person name="Symeonidi A."/>
            <person name="Elias M."/>
            <person name="Eveleigh R.J."/>
            <person name="Herman E.K."/>
            <person name="Klute M.J."/>
            <person name="Nakayama T."/>
            <person name="Obornik M."/>
            <person name="Reyes-Prieto A."/>
            <person name="Armbrust E.V."/>
            <person name="Aves S.J."/>
            <person name="Beiko R.G."/>
            <person name="Coutinho P."/>
            <person name="Dacks J.B."/>
            <person name="Durnford D.G."/>
            <person name="Fast N.M."/>
            <person name="Green B.R."/>
            <person name="Grisdale C.J."/>
            <person name="Hempel F."/>
            <person name="Henrissat B."/>
            <person name="Hoppner M.P."/>
            <person name="Ishida K."/>
            <person name="Kim E."/>
            <person name="Koreny L."/>
            <person name="Kroth P.G."/>
            <person name="Liu Y."/>
            <person name="Malik S.B."/>
            <person name="Maier U.G."/>
            <person name="McRose D."/>
            <person name="Mock T."/>
            <person name="Neilson J.A."/>
            <person name="Onodera N.T."/>
            <person name="Poole A.M."/>
            <person name="Pritham E.J."/>
            <person name="Richards T.A."/>
            <person name="Rocap G."/>
            <person name="Roy S.W."/>
            <person name="Sarai C."/>
            <person name="Schaack S."/>
            <person name="Shirato S."/>
            <person name="Slamovits C.H."/>
            <person name="Spencer D.F."/>
            <person name="Suzuki S."/>
            <person name="Worden A.Z."/>
            <person name="Zauner S."/>
            <person name="Barry K."/>
            <person name="Bell C."/>
            <person name="Bharti A.K."/>
            <person name="Crow J.A."/>
            <person name="Grimwood J."/>
            <person name="Kramer R."/>
            <person name="Lindquist E."/>
            <person name="Lucas S."/>
            <person name="Salamov A."/>
            <person name="McFadden G.I."/>
            <person name="Lane C.E."/>
            <person name="Keeling P.J."/>
            <person name="Gray M.W."/>
            <person name="Grigoriev I.V."/>
            <person name="Archibald J.M."/>
        </authorList>
    </citation>
    <scope>NUCLEOTIDE SEQUENCE</scope>
    <source>
        <strain evidence="12 14">CCMP2712</strain>
    </source>
</reference>
<comment type="subcellular location">
    <subcellularLocation>
        <location evidence="1">Nucleus</location>
        <location evidence="1">Nucleolus</location>
    </subcellularLocation>
</comment>
<evidence type="ECO:0000313" key="13">
    <source>
        <dbReference type="EnsemblProtists" id="EKX44278"/>
    </source>
</evidence>
<feature type="region of interest" description="Disordered" evidence="11">
    <location>
        <begin position="249"/>
        <end position="349"/>
    </location>
</feature>
<dbReference type="GO" id="GO:0005730">
    <property type="term" value="C:nucleolus"/>
    <property type="evidence" value="ECO:0007669"/>
    <property type="project" value="UniProtKB-SubCell"/>
</dbReference>
<dbReference type="OrthoDB" id="10251727at2759"/>
<dbReference type="Proteomes" id="UP000011087">
    <property type="component" value="Unassembled WGS sequence"/>
</dbReference>
<dbReference type="GO" id="GO:0003723">
    <property type="term" value="F:RNA binding"/>
    <property type="evidence" value="ECO:0007669"/>
    <property type="project" value="InterPro"/>
</dbReference>
<accession>L1J6X6</accession>
<dbReference type="HOGENOM" id="CLU_026457_2_0_1"/>
<dbReference type="eggNOG" id="KOG1685">
    <property type="taxonomic scope" value="Eukaryota"/>
</dbReference>
<keyword evidence="5" id="KW-0007">Acetylation</keyword>
<sequence length="349" mass="38941">MSSLAGPLNVRQVERAVDALFNHVQKKSKSGDKEQLIDSSDPVTVVIGMKKIPRTNGRVKPYMIKLKHSMYEAGSIETCLITRPPQRKYKDLLQSLNIDYISKVIDLKKLSSKYKQYEAKRQLSSSFDVFFADEKIIPKLPHLLGKEFFQKKKIPLTVKLGKQNLGDQFKRLLNSSPFFLAEGMCSVLKVGHTGMDRKQVVDNIIVGMDSVAKLLPKNWDFIQALNIRTHDSIALPIYSSLPTVSTITAAPAKSPKKRKSPGKREDEKDERPKKVKKAAGKAKEEAADEPAKEEEKKEEEITETPSAKKSAKKAAKPEVTKTPKSVQKKKISTPKSTMKASAKKVKAAA</sequence>
<dbReference type="AlphaFoldDB" id="L1J6X6"/>
<organism evidence="12">
    <name type="scientific">Guillardia theta (strain CCMP2712)</name>
    <name type="common">Cryptophyte</name>
    <dbReference type="NCBI Taxonomy" id="905079"/>
    <lineage>
        <taxon>Eukaryota</taxon>
        <taxon>Cryptophyceae</taxon>
        <taxon>Pyrenomonadales</taxon>
        <taxon>Geminigeraceae</taxon>
        <taxon>Guillardia</taxon>
    </lineage>
</organism>
<reference evidence="14" key="2">
    <citation type="submission" date="2012-11" db="EMBL/GenBank/DDBJ databases">
        <authorList>
            <person name="Kuo A."/>
            <person name="Curtis B.A."/>
            <person name="Tanifuji G."/>
            <person name="Burki F."/>
            <person name="Gruber A."/>
            <person name="Irimia M."/>
            <person name="Maruyama S."/>
            <person name="Arias M.C."/>
            <person name="Ball S.G."/>
            <person name="Gile G.H."/>
            <person name="Hirakawa Y."/>
            <person name="Hopkins J.F."/>
            <person name="Rensing S.A."/>
            <person name="Schmutz J."/>
            <person name="Symeonidi A."/>
            <person name="Elias M."/>
            <person name="Eveleigh R.J."/>
            <person name="Herman E.K."/>
            <person name="Klute M.J."/>
            <person name="Nakayama T."/>
            <person name="Obornik M."/>
            <person name="Reyes-Prieto A."/>
            <person name="Armbrust E.V."/>
            <person name="Aves S.J."/>
            <person name="Beiko R.G."/>
            <person name="Coutinho P."/>
            <person name="Dacks J.B."/>
            <person name="Durnford D.G."/>
            <person name="Fast N.M."/>
            <person name="Green B.R."/>
            <person name="Grisdale C."/>
            <person name="Hempe F."/>
            <person name="Henrissat B."/>
            <person name="Hoppner M.P."/>
            <person name="Ishida K.-I."/>
            <person name="Kim E."/>
            <person name="Koreny L."/>
            <person name="Kroth P.G."/>
            <person name="Liu Y."/>
            <person name="Malik S.-B."/>
            <person name="Maier U.G."/>
            <person name="McRose D."/>
            <person name="Mock T."/>
            <person name="Neilson J.A."/>
            <person name="Onodera N.T."/>
            <person name="Poole A.M."/>
            <person name="Pritham E.J."/>
            <person name="Richards T.A."/>
            <person name="Rocap G."/>
            <person name="Roy S.W."/>
            <person name="Sarai C."/>
            <person name="Schaack S."/>
            <person name="Shirato S."/>
            <person name="Slamovits C.H."/>
            <person name="Spencer D.F."/>
            <person name="Suzuki S."/>
            <person name="Worden A.Z."/>
            <person name="Zauner S."/>
            <person name="Barry K."/>
            <person name="Bell C."/>
            <person name="Bharti A.K."/>
            <person name="Crow J.A."/>
            <person name="Grimwood J."/>
            <person name="Kramer R."/>
            <person name="Lindquist E."/>
            <person name="Lucas S."/>
            <person name="Salamov A."/>
            <person name="McFadden G.I."/>
            <person name="Lane C.E."/>
            <person name="Keeling P.J."/>
            <person name="Gray M.W."/>
            <person name="Grigoriev I.V."/>
            <person name="Archibald J.M."/>
        </authorList>
    </citation>
    <scope>NUCLEOTIDE SEQUENCE</scope>
    <source>
        <strain evidence="14">CCMP2712</strain>
    </source>
</reference>
<dbReference type="SUPFAM" id="SSF56808">
    <property type="entry name" value="Ribosomal protein L1"/>
    <property type="match status" value="1"/>
</dbReference>
<evidence type="ECO:0000256" key="3">
    <source>
        <dbReference type="ARBA" id="ARBA00022553"/>
    </source>
</evidence>
<dbReference type="EMBL" id="JH993005">
    <property type="protein sequence ID" value="EKX44278.1"/>
    <property type="molecule type" value="Genomic_DNA"/>
</dbReference>
<evidence type="ECO:0000256" key="4">
    <source>
        <dbReference type="ARBA" id="ARBA00022843"/>
    </source>
</evidence>
<keyword evidence="6" id="KW-0175">Coiled coil</keyword>
<dbReference type="KEGG" id="gtt:GUITHDRAFT_153008"/>
<keyword evidence="4" id="KW-0832">Ubl conjugation</keyword>
<keyword evidence="14" id="KW-1185">Reference proteome</keyword>
<evidence type="ECO:0000313" key="14">
    <source>
        <dbReference type="Proteomes" id="UP000011087"/>
    </source>
</evidence>
<evidence type="ECO:0000256" key="8">
    <source>
        <dbReference type="ARBA" id="ARBA00054167"/>
    </source>
</evidence>
<dbReference type="PANTHER" id="PTHR23105">
    <property type="entry name" value="RIBOSOMAL PROTEIN L7AE FAMILY MEMBER"/>
    <property type="match status" value="1"/>
</dbReference>
<gene>
    <name evidence="12" type="ORF">GUITHDRAFT_153008</name>
</gene>
<evidence type="ECO:0000313" key="12">
    <source>
        <dbReference type="EMBL" id="EKX44278.1"/>
    </source>
</evidence>
<dbReference type="InterPro" id="IPR023674">
    <property type="entry name" value="Ribosomal_uL1-like"/>
</dbReference>
<evidence type="ECO:0000256" key="5">
    <source>
        <dbReference type="ARBA" id="ARBA00022990"/>
    </source>
</evidence>
<protein>
    <recommendedName>
        <fullName evidence="10">Ribosomal L1 domain-containing protein 1</fullName>
    </recommendedName>
</protein>
<dbReference type="GeneID" id="17301063"/>
<evidence type="ECO:0000256" key="10">
    <source>
        <dbReference type="ARBA" id="ARBA00070787"/>
    </source>
</evidence>
<dbReference type="EnsemblProtists" id="EKX44278">
    <property type="protein sequence ID" value="EKX44278"/>
    <property type="gene ID" value="GUITHDRAFT_153008"/>
</dbReference>
<evidence type="ECO:0000256" key="7">
    <source>
        <dbReference type="ARBA" id="ARBA00023242"/>
    </source>
</evidence>